<feature type="domain" description="Tyrosine-protein phosphatase" evidence="1">
    <location>
        <begin position="27"/>
        <end position="274"/>
    </location>
</feature>
<gene>
    <name evidence="3" type="ORF">EB796_002825</name>
</gene>
<evidence type="ECO:0000313" key="4">
    <source>
        <dbReference type="Proteomes" id="UP000593567"/>
    </source>
</evidence>
<dbReference type="SUPFAM" id="SSF52799">
    <property type="entry name" value="(Phosphotyrosine protein) phosphatases II"/>
    <property type="match status" value="1"/>
</dbReference>
<sequence length="323" mass="37115">MGKNYVTYLLCNFIHEATVTTADNIVILHYTAYGYLVAERARPYLRTFDLNEDSDFINAIYVNGYSGHNQFILGQWPVRSSINDFWRLVLDDHIAVTIVLHDAQSSRRNFPTFWPTAHCTSARYGPVRVTAVRNTDTSEYTIKTFSIRKYVWNPAESFLSKDCFIMQLIFLKSWPENDDLPKNWTSLVNLIDLTQKWTQKNGKAVRPAFIMSKDGIHRAGLYCSLSLCVEQLSKDGEVDVFNAVRNVKYNRPDLVNKVEFECLYSIVTKHIMHKYLAVADESSMISQGLQATAKEEFEMLQYMASVYGINSSRSQIHNAPLSR</sequence>
<organism evidence="3 4">
    <name type="scientific">Bugula neritina</name>
    <name type="common">Brown bryozoan</name>
    <name type="synonym">Sertularia neritina</name>
    <dbReference type="NCBI Taxonomy" id="10212"/>
    <lineage>
        <taxon>Eukaryota</taxon>
        <taxon>Metazoa</taxon>
        <taxon>Spiralia</taxon>
        <taxon>Lophotrochozoa</taxon>
        <taxon>Bryozoa</taxon>
        <taxon>Gymnolaemata</taxon>
        <taxon>Cheilostomatida</taxon>
        <taxon>Flustrina</taxon>
        <taxon>Buguloidea</taxon>
        <taxon>Bugulidae</taxon>
        <taxon>Bugula</taxon>
    </lineage>
</organism>
<dbReference type="EMBL" id="VXIV02000336">
    <property type="protein sequence ID" value="KAF6038874.1"/>
    <property type="molecule type" value="Genomic_DNA"/>
</dbReference>
<dbReference type="InterPro" id="IPR003595">
    <property type="entry name" value="Tyr_Pase_cat"/>
</dbReference>
<dbReference type="OrthoDB" id="6144703at2759"/>
<dbReference type="InterPro" id="IPR000242">
    <property type="entry name" value="PTP_cat"/>
</dbReference>
<dbReference type="SMART" id="SM00404">
    <property type="entry name" value="PTPc_motif"/>
    <property type="match status" value="1"/>
</dbReference>
<dbReference type="PANTHER" id="PTHR19134:SF449">
    <property type="entry name" value="TYROSINE-PROTEIN PHOSPHATASE 1"/>
    <property type="match status" value="1"/>
</dbReference>
<comment type="caution">
    <text evidence="3">The sequence shown here is derived from an EMBL/GenBank/DDBJ whole genome shotgun (WGS) entry which is preliminary data.</text>
</comment>
<keyword evidence="4" id="KW-1185">Reference proteome</keyword>
<proteinExistence type="predicted"/>
<dbReference type="PROSITE" id="PS50055">
    <property type="entry name" value="TYR_PHOSPHATASE_PTP"/>
    <property type="match status" value="1"/>
</dbReference>
<accession>A0A7J7KLD4</accession>
<feature type="domain" description="Tyrosine specific protein phosphatases" evidence="2">
    <location>
        <begin position="185"/>
        <end position="256"/>
    </location>
</feature>
<dbReference type="CDD" id="cd00047">
    <property type="entry name" value="PTPc"/>
    <property type="match status" value="1"/>
</dbReference>
<reference evidence="3" key="1">
    <citation type="submission" date="2020-06" db="EMBL/GenBank/DDBJ databases">
        <title>Draft genome of Bugula neritina, a colonial animal packing powerful symbionts and potential medicines.</title>
        <authorList>
            <person name="Rayko M."/>
        </authorList>
    </citation>
    <scope>NUCLEOTIDE SEQUENCE [LARGE SCALE GENOMIC DNA]</scope>
    <source>
        <strain evidence="3">Kwan_BN1</strain>
    </source>
</reference>
<dbReference type="Proteomes" id="UP000593567">
    <property type="component" value="Unassembled WGS sequence"/>
</dbReference>
<evidence type="ECO:0000313" key="3">
    <source>
        <dbReference type="EMBL" id="KAF6038874.1"/>
    </source>
</evidence>
<dbReference type="PRINTS" id="PR00700">
    <property type="entry name" value="PRTYPHPHTASE"/>
</dbReference>
<dbReference type="InterPro" id="IPR029021">
    <property type="entry name" value="Prot-tyrosine_phosphatase-like"/>
</dbReference>
<dbReference type="PROSITE" id="PS50056">
    <property type="entry name" value="TYR_PHOSPHATASE_2"/>
    <property type="match status" value="1"/>
</dbReference>
<protein>
    <submittedName>
        <fullName evidence="3">Uncharacterized protein</fullName>
    </submittedName>
</protein>
<dbReference type="PANTHER" id="PTHR19134">
    <property type="entry name" value="RECEPTOR-TYPE TYROSINE-PROTEIN PHOSPHATASE"/>
    <property type="match status" value="1"/>
</dbReference>
<dbReference type="Gene3D" id="3.90.190.10">
    <property type="entry name" value="Protein tyrosine phosphatase superfamily"/>
    <property type="match status" value="1"/>
</dbReference>
<evidence type="ECO:0000259" key="2">
    <source>
        <dbReference type="PROSITE" id="PS50056"/>
    </source>
</evidence>
<dbReference type="InterPro" id="IPR000387">
    <property type="entry name" value="Tyr_Pase_dom"/>
</dbReference>
<dbReference type="GO" id="GO:0004725">
    <property type="term" value="F:protein tyrosine phosphatase activity"/>
    <property type="evidence" value="ECO:0007669"/>
    <property type="project" value="InterPro"/>
</dbReference>
<dbReference type="SMART" id="SM00194">
    <property type="entry name" value="PTPc"/>
    <property type="match status" value="1"/>
</dbReference>
<evidence type="ECO:0000259" key="1">
    <source>
        <dbReference type="PROSITE" id="PS50055"/>
    </source>
</evidence>
<dbReference type="InterPro" id="IPR050348">
    <property type="entry name" value="Protein-Tyr_Phosphatase"/>
</dbReference>
<name>A0A7J7KLD4_BUGNE</name>
<dbReference type="Pfam" id="PF00102">
    <property type="entry name" value="Y_phosphatase"/>
    <property type="match status" value="1"/>
</dbReference>
<dbReference type="AlphaFoldDB" id="A0A7J7KLD4"/>